<dbReference type="InterPro" id="IPR001969">
    <property type="entry name" value="Aspartic_peptidase_AS"/>
</dbReference>
<dbReference type="GO" id="GO:0006508">
    <property type="term" value="P:proteolysis"/>
    <property type="evidence" value="ECO:0007669"/>
    <property type="project" value="InterPro"/>
</dbReference>
<dbReference type="GO" id="GO:0004190">
    <property type="term" value="F:aspartic-type endopeptidase activity"/>
    <property type="evidence" value="ECO:0007669"/>
    <property type="project" value="InterPro"/>
</dbReference>
<name>A0A6S6TG06_9BACT</name>
<sequence length="315" mass="35836">MFNLLLALITGVVIGWNFHSFFLELNPNPLKILKDTTTIEEISQTTQVAPTILEEKEVQQAIHLTKAPQNILPKITLDKETNTSISTTVINENFYTLLEKNLFSDAMTLYIDAKGTTHSLYQAALLDYFEDTINTEPQLATEQMIEFQELEPKDRRVEEELLHDMQFGDDYTARAMVLLELIKQKNEVPEAYQFQIPLQKVGEHFTVEVEVNNTPIVLLLDTGASITMVNEAKLPLLTLINENVVLSAVGRKINAQLHEADTFSIGEVELEKFQIVSSTFEQEKADGLLGMNFFKEFKFKIDQQTAILHLSQLEE</sequence>
<dbReference type="EMBL" id="CACVAP010000083">
    <property type="protein sequence ID" value="CAA6815409.1"/>
    <property type="molecule type" value="Genomic_DNA"/>
</dbReference>
<feature type="domain" description="Peptidase A2" evidence="2">
    <location>
        <begin position="216"/>
        <end position="250"/>
    </location>
</feature>
<dbReference type="PROSITE" id="PS50175">
    <property type="entry name" value="ASP_PROT_RETROV"/>
    <property type="match status" value="1"/>
</dbReference>
<keyword evidence="1" id="KW-0378">Hydrolase</keyword>
<dbReference type="PROSITE" id="PS00141">
    <property type="entry name" value="ASP_PROTEASE"/>
    <property type="match status" value="1"/>
</dbReference>
<dbReference type="InterPro" id="IPR001995">
    <property type="entry name" value="Peptidase_A2_cat"/>
</dbReference>
<dbReference type="CDD" id="cd05483">
    <property type="entry name" value="retropepsin_like_bacteria"/>
    <property type="match status" value="1"/>
</dbReference>
<accession>A0A6S6TG06</accession>
<dbReference type="Gene3D" id="2.40.70.10">
    <property type="entry name" value="Acid Proteases"/>
    <property type="match status" value="1"/>
</dbReference>
<dbReference type="InterPro" id="IPR021109">
    <property type="entry name" value="Peptidase_aspartic_dom_sf"/>
</dbReference>
<evidence type="ECO:0000256" key="1">
    <source>
        <dbReference type="ARBA" id="ARBA00022801"/>
    </source>
</evidence>
<dbReference type="InterPro" id="IPR034122">
    <property type="entry name" value="Retropepsin-like_bacterial"/>
</dbReference>
<proteinExistence type="predicted"/>
<evidence type="ECO:0000313" key="3">
    <source>
        <dbReference type="EMBL" id="CAA6815409.1"/>
    </source>
</evidence>
<organism evidence="3">
    <name type="scientific">uncultured Sulfurovum sp</name>
    <dbReference type="NCBI Taxonomy" id="269237"/>
    <lineage>
        <taxon>Bacteria</taxon>
        <taxon>Pseudomonadati</taxon>
        <taxon>Campylobacterota</taxon>
        <taxon>Epsilonproteobacteria</taxon>
        <taxon>Campylobacterales</taxon>
        <taxon>Sulfurovaceae</taxon>
        <taxon>Sulfurovum</taxon>
        <taxon>environmental samples</taxon>
    </lineage>
</organism>
<dbReference type="Pfam" id="PF13650">
    <property type="entry name" value="Asp_protease_2"/>
    <property type="match status" value="1"/>
</dbReference>
<reference evidence="3" key="1">
    <citation type="submission" date="2020-01" db="EMBL/GenBank/DDBJ databases">
        <authorList>
            <person name="Meier V. D."/>
            <person name="Meier V D."/>
        </authorList>
    </citation>
    <scope>NUCLEOTIDE SEQUENCE</scope>
    <source>
        <strain evidence="3">HLG_WM_MAG_06</strain>
    </source>
</reference>
<protein>
    <recommendedName>
        <fullName evidence="2">Peptidase A2 domain-containing protein</fullName>
    </recommendedName>
</protein>
<dbReference type="AlphaFoldDB" id="A0A6S6TG06"/>
<gene>
    <name evidence="3" type="ORF">HELGO_WM7101</name>
</gene>
<dbReference type="SUPFAM" id="SSF50630">
    <property type="entry name" value="Acid proteases"/>
    <property type="match status" value="1"/>
</dbReference>
<evidence type="ECO:0000259" key="2">
    <source>
        <dbReference type="PROSITE" id="PS50175"/>
    </source>
</evidence>